<dbReference type="PANTHER" id="PTHR10584">
    <property type="entry name" value="SUGAR KINASE"/>
    <property type="match status" value="1"/>
</dbReference>
<dbReference type="RefSeq" id="WP_257086054.1">
    <property type="nucleotide sequence ID" value="NZ_CP102097.1"/>
</dbReference>
<comment type="catalytic activity">
    <reaction evidence="14">
        <text>D-ribose + ATP = D-ribose 5-phosphate + ADP + H(+)</text>
        <dbReference type="Rhea" id="RHEA:13697"/>
        <dbReference type="ChEBI" id="CHEBI:15378"/>
        <dbReference type="ChEBI" id="CHEBI:30616"/>
        <dbReference type="ChEBI" id="CHEBI:47013"/>
        <dbReference type="ChEBI" id="CHEBI:78346"/>
        <dbReference type="ChEBI" id="CHEBI:456216"/>
        <dbReference type="EC" id="2.7.1.15"/>
    </reaction>
</comment>
<comment type="function">
    <text evidence="14">Catalyzes the phosphorylation of ribose at O-5 in a reaction requiring ATP and magnesium. The resulting D-ribose-5-phosphate can then be used either for sythesis of nucleotides, histidine, and tryptophan, or as a component of the pentose phosphate pathway.</text>
</comment>
<comment type="activity regulation">
    <text evidence="14">Activated by a monovalent cation that binds near, but not in, the active site. The most likely occupant of the site in vivo is potassium. Ion binding induces a conformational change that may alter substrate affinity.</text>
</comment>
<keyword evidence="6 14" id="KW-0547">Nucleotide-binding</keyword>
<keyword evidence="13 14" id="KW-0119">Carbohydrate metabolism</keyword>
<feature type="binding site" evidence="14">
    <location>
        <begin position="129"/>
        <end position="133"/>
    </location>
    <ligand>
        <name>substrate</name>
    </ligand>
</feature>
<feature type="active site" description="Proton acceptor" evidence="14">
    <location>
        <position position="343"/>
    </location>
</feature>
<feature type="binding site" evidence="14">
    <location>
        <position position="378"/>
    </location>
    <ligand>
        <name>K(+)</name>
        <dbReference type="ChEBI" id="CHEBI:29103"/>
    </ligand>
</feature>
<sequence>MFIKERRDEIVVILFEQGKVEVNELAKRFSTSRETIRSDLNYLNGLGLLERCYGGAVLKKRSLINNLSSEIENILNSIKYKKSKIKDNSMSGYVCIIGSFNVDIVCSVPRFPNPGETLIANRTHFGPGGKGANQALAASKALAQVHFVAKIGKDKFSEFAYNHLTSSLVDGFTLYQSDTLPTGNAVIYVSEENGENMIAIDRGANMALTESEINQAYHHIDLSNVLLVQLESNLDAILQSVKYASANKKRVILNPAPYSEDIEQIIPYVNIITPNKTEAEFISGMKITDIKSAKLAADKISMKGPEVVIITLGSEGALVKNNNSFTLIPAFPALAVDTTGAGDAFNGAFSAALANGDSLLDACRYASAFASLAVEREGASNMPTHEQVLARLSTHALSNYN</sequence>
<dbReference type="PROSITE" id="PS00584">
    <property type="entry name" value="PFKB_KINASES_2"/>
    <property type="match status" value="1"/>
</dbReference>
<dbReference type="InterPro" id="IPR036388">
    <property type="entry name" value="WH-like_DNA-bd_sf"/>
</dbReference>
<comment type="pathway">
    <text evidence="14">Carbohydrate metabolism; D-ribose degradation; D-ribose 5-phosphate from beta-D-ribopyranose: step 2/2.</text>
</comment>
<dbReference type="Pfam" id="PF08220">
    <property type="entry name" value="HTH_DeoR"/>
    <property type="match status" value="1"/>
</dbReference>
<protein>
    <recommendedName>
        <fullName evidence="3 14">Ribokinase</fullName>
        <shortName evidence="14">RK</shortName>
        <ecNumber evidence="2 14">2.7.1.15</ecNumber>
    </recommendedName>
</protein>
<keyword evidence="12" id="KW-0804">Transcription</keyword>
<keyword evidence="8 14" id="KW-0067">ATP-binding</keyword>
<evidence type="ECO:0000256" key="4">
    <source>
        <dbReference type="ARBA" id="ARBA00022679"/>
    </source>
</evidence>
<reference evidence="16" key="1">
    <citation type="submission" date="2022-07" db="EMBL/GenBank/DDBJ databases">
        <title>Complete genome of Vibrio japonicus strain JCM 31412T and phylogenomic assessment of the Nereis clade of the genus Vibrio.</title>
        <authorList>
            <person name="Shlafstein M.D."/>
            <person name="Emsley S.A."/>
            <person name="Ushijima B."/>
            <person name="Videau P."/>
            <person name="Saw J.H."/>
        </authorList>
    </citation>
    <scope>NUCLEOTIDE SEQUENCE</scope>
    <source>
        <strain evidence="16">JCM 31412</strain>
    </source>
</reference>
<feature type="binding site" evidence="14">
    <location>
        <position position="339"/>
    </location>
    <ligand>
        <name>K(+)</name>
        <dbReference type="ChEBI" id="CHEBI:29103"/>
    </ligand>
</feature>
<comment type="similarity">
    <text evidence="14">Belongs to the carbohydrate kinase PfkB family. Ribokinase subfamily.</text>
</comment>
<evidence type="ECO:0000256" key="2">
    <source>
        <dbReference type="ARBA" id="ARBA00012035"/>
    </source>
</evidence>
<dbReference type="GO" id="GO:0004747">
    <property type="term" value="F:ribokinase activity"/>
    <property type="evidence" value="ECO:0007669"/>
    <property type="project" value="UniProtKB-EC"/>
</dbReference>
<keyword evidence="9 14" id="KW-0460">Magnesium</keyword>
<feature type="domain" description="HTH deoR-type" evidence="15">
    <location>
        <begin position="3"/>
        <end position="58"/>
    </location>
</feature>
<evidence type="ECO:0000256" key="10">
    <source>
        <dbReference type="ARBA" id="ARBA00022958"/>
    </source>
</evidence>
<keyword evidence="5 14" id="KW-0479">Metal-binding</keyword>
<evidence type="ECO:0000256" key="8">
    <source>
        <dbReference type="ARBA" id="ARBA00022840"/>
    </source>
</evidence>
<dbReference type="SUPFAM" id="SSF46785">
    <property type="entry name" value="Winged helix' DNA-binding domain"/>
    <property type="match status" value="1"/>
</dbReference>
<evidence type="ECO:0000256" key="11">
    <source>
        <dbReference type="ARBA" id="ARBA00023015"/>
    </source>
</evidence>
<dbReference type="PRINTS" id="PR00037">
    <property type="entry name" value="HTHLACR"/>
</dbReference>
<dbReference type="PROSITE" id="PS51000">
    <property type="entry name" value="HTH_DEOR_2"/>
    <property type="match status" value="1"/>
</dbReference>
<comment type="caution">
    <text evidence="14">Lacks conserved residue(s) required for the propagation of feature annotation.</text>
</comment>
<evidence type="ECO:0000259" key="15">
    <source>
        <dbReference type="PROSITE" id="PS51000"/>
    </source>
</evidence>
<dbReference type="EMBL" id="CP102097">
    <property type="protein sequence ID" value="UUM32389.1"/>
    <property type="molecule type" value="Genomic_DNA"/>
</dbReference>
<feature type="binding site" evidence="14">
    <location>
        <position position="231"/>
    </location>
    <ligand>
        <name>substrate</name>
    </ligand>
</feature>
<dbReference type="SMART" id="SM00420">
    <property type="entry name" value="HTH_DEOR"/>
    <property type="match status" value="1"/>
</dbReference>
<dbReference type="EC" id="2.7.1.15" evidence="2 14"/>
<comment type="similarity">
    <text evidence="1">Belongs to the carbohydrate kinase pfkB family.</text>
</comment>
<dbReference type="NCBIfam" id="TIGR02152">
    <property type="entry name" value="D_ribokin_bact"/>
    <property type="match status" value="1"/>
</dbReference>
<evidence type="ECO:0000313" key="17">
    <source>
        <dbReference type="Proteomes" id="UP001058602"/>
    </source>
</evidence>
<evidence type="ECO:0000256" key="6">
    <source>
        <dbReference type="ARBA" id="ARBA00022741"/>
    </source>
</evidence>
<dbReference type="InterPro" id="IPR029056">
    <property type="entry name" value="Ribokinase-like"/>
</dbReference>
<dbReference type="CDD" id="cd01174">
    <property type="entry name" value="ribokinase"/>
    <property type="match status" value="1"/>
</dbReference>
<evidence type="ECO:0000256" key="5">
    <source>
        <dbReference type="ARBA" id="ARBA00022723"/>
    </source>
</evidence>
<evidence type="ECO:0000256" key="14">
    <source>
        <dbReference type="HAMAP-Rule" id="MF_01987"/>
    </source>
</evidence>
<keyword evidence="7 14" id="KW-0418">Kinase</keyword>
<dbReference type="HAMAP" id="MF_01987">
    <property type="entry name" value="Ribokinase"/>
    <property type="match status" value="1"/>
</dbReference>
<evidence type="ECO:0000256" key="3">
    <source>
        <dbReference type="ARBA" id="ARBA00016943"/>
    </source>
</evidence>
<keyword evidence="14" id="KW-0963">Cytoplasm</keyword>
<feature type="binding site" evidence="14">
    <location>
        <begin position="311"/>
        <end position="316"/>
    </location>
    <ligand>
        <name>ATP</name>
        <dbReference type="ChEBI" id="CHEBI:30616"/>
    </ligand>
</feature>
<dbReference type="Pfam" id="PF00294">
    <property type="entry name" value="PfkB"/>
    <property type="match status" value="1"/>
</dbReference>
<dbReference type="InterPro" id="IPR001034">
    <property type="entry name" value="DeoR_HTH"/>
</dbReference>
<organism evidence="16 17">
    <name type="scientific">Vibrio japonicus</name>
    <dbReference type="NCBI Taxonomy" id="1824638"/>
    <lineage>
        <taxon>Bacteria</taxon>
        <taxon>Pseudomonadati</taxon>
        <taxon>Pseudomonadota</taxon>
        <taxon>Gammaproteobacteria</taxon>
        <taxon>Vibrionales</taxon>
        <taxon>Vibrionaceae</taxon>
        <taxon>Vibrio</taxon>
    </lineage>
</organism>
<keyword evidence="11" id="KW-0805">Transcription regulation</keyword>
<evidence type="ECO:0000256" key="12">
    <source>
        <dbReference type="ARBA" id="ARBA00023163"/>
    </source>
</evidence>
<evidence type="ECO:0000256" key="9">
    <source>
        <dbReference type="ARBA" id="ARBA00022842"/>
    </source>
</evidence>
<feature type="binding site" evidence="14">
    <location>
        <position position="376"/>
    </location>
    <ligand>
        <name>K(+)</name>
        <dbReference type="ChEBI" id="CHEBI:29103"/>
    </ligand>
</feature>
<feature type="binding site" evidence="14">
    <location>
        <position position="343"/>
    </location>
    <ligand>
        <name>substrate</name>
    </ligand>
</feature>
<dbReference type="InterPro" id="IPR002139">
    <property type="entry name" value="Ribo/fructo_kinase"/>
</dbReference>
<keyword evidence="4 14" id="KW-0808">Transferase</keyword>
<dbReference type="InterPro" id="IPR036390">
    <property type="entry name" value="WH_DNA-bd_sf"/>
</dbReference>
<dbReference type="Gene3D" id="1.10.10.10">
    <property type="entry name" value="Winged helix-like DNA-binding domain superfamily/Winged helix DNA-binding domain"/>
    <property type="match status" value="1"/>
</dbReference>
<evidence type="ECO:0000256" key="1">
    <source>
        <dbReference type="ARBA" id="ARBA00005380"/>
    </source>
</evidence>
<evidence type="ECO:0000313" key="16">
    <source>
        <dbReference type="EMBL" id="UUM32389.1"/>
    </source>
</evidence>
<name>A0ABY5LNV0_9VIBR</name>
<feature type="binding site" evidence="14">
    <location>
        <position position="337"/>
    </location>
    <ligand>
        <name>K(+)</name>
        <dbReference type="ChEBI" id="CHEBI:29103"/>
    </ligand>
</feature>
<dbReference type="InterPro" id="IPR011611">
    <property type="entry name" value="PfkB_dom"/>
</dbReference>
<gene>
    <name evidence="14 16" type="primary">rbsK</name>
    <name evidence="16" type="ORF">NP165_19100</name>
</gene>
<proteinExistence type="inferred from homology"/>
<dbReference type="Proteomes" id="UP001058602">
    <property type="component" value="Chromosome 2"/>
</dbReference>
<comment type="cofactor">
    <cofactor evidence="14">
        <name>Mg(2+)</name>
        <dbReference type="ChEBI" id="CHEBI:18420"/>
    </cofactor>
    <text evidence="14">Requires a divalent cation, most likely magnesium in vivo, as an electrophilic catalyst to aid phosphoryl group transfer. It is the chelate of the metal and the nucleotide that is the actual substrate.</text>
</comment>
<feature type="binding site" evidence="14">
    <location>
        <begin position="101"/>
        <end position="103"/>
    </location>
    <ligand>
        <name>substrate</name>
    </ligand>
</feature>
<evidence type="ECO:0000256" key="7">
    <source>
        <dbReference type="ARBA" id="ARBA00022777"/>
    </source>
</evidence>
<dbReference type="PRINTS" id="PR00990">
    <property type="entry name" value="RIBOKINASE"/>
</dbReference>
<feature type="binding site" evidence="14">
    <location>
        <begin position="342"/>
        <end position="343"/>
    </location>
    <ligand>
        <name>ATP</name>
        <dbReference type="ChEBI" id="CHEBI:30616"/>
    </ligand>
</feature>
<comment type="subunit">
    <text evidence="14">Homodimer.</text>
</comment>
<comment type="subcellular location">
    <subcellularLocation>
        <location evidence="14">Cytoplasm</location>
    </subcellularLocation>
</comment>
<evidence type="ECO:0000256" key="13">
    <source>
        <dbReference type="ARBA" id="ARBA00023277"/>
    </source>
</evidence>
<feature type="binding site" evidence="14">
    <location>
        <position position="373"/>
    </location>
    <ligand>
        <name>K(+)</name>
        <dbReference type="ChEBI" id="CHEBI:29103"/>
    </ligand>
</feature>
<dbReference type="SUPFAM" id="SSF53613">
    <property type="entry name" value="Ribokinase-like"/>
    <property type="match status" value="1"/>
</dbReference>
<accession>A0ABY5LNV0</accession>
<dbReference type="Gene3D" id="3.40.1190.20">
    <property type="match status" value="1"/>
</dbReference>
<dbReference type="InterPro" id="IPR011877">
    <property type="entry name" value="Ribokinase"/>
</dbReference>
<keyword evidence="10 14" id="KW-0630">Potassium</keyword>
<keyword evidence="17" id="KW-1185">Reference proteome</keyword>
<dbReference type="InterPro" id="IPR002173">
    <property type="entry name" value="Carboh/pur_kinase_PfkB_CS"/>
</dbReference>
<feature type="binding site" evidence="14">
    <location>
        <position position="275"/>
    </location>
    <ligand>
        <name>ATP</name>
        <dbReference type="ChEBI" id="CHEBI:30616"/>
    </ligand>
</feature>
<dbReference type="PANTHER" id="PTHR10584:SF166">
    <property type="entry name" value="RIBOKINASE"/>
    <property type="match status" value="1"/>
</dbReference>